<accession>D5VRI6</accession>
<dbReference type="KEGG" id="mif:Metin_0519"/>
<proteinExistence type="predicted"/>
<reference evidence="1" key="1">
    <citation type="submission" date="2010-04" db="EMBL/GenBank/DDBJ databases">
        <title>Complete sequence of Methanocaldococcus infernus ME.</title>
        <authorList>
            <consortium name="US DOE Joint Genome Institute"/>
            <person name="Lucas S."/>
            <person name="Copeland A."/>
            <person name="Lapidus A."/>
            <person name="Cheng J.-F."/>
            <person name="Bruce D."/>
            <person name="Goodwin L."/>
            <person name="Pitluck S."/>
            <person name="Munk A.C."/>
            <person name="Detter J.C."/>
            <person name="Han C."/>
            <person name="Tapia R."/>
            <person name="Land M."/>
            <person name="Hauser L."/>
            <person name="Kyrpides N."/>
            <person name="Mikhailova N."/>
            <person name="Sieprawska-Lupa M."/>
            <person name="Whitman W.B."/>
            <person name="Woyke T."/>
        </authorList>
    </citation>
    <scope>NUCLEOTIDE SEQUENCE [LARGE SCALE GENOMIC DNA]</scope>
    <source>
        <strain evidence="1">ME</strain>
    </source>
</reference>
<name>D5VRI6_METIM</name>
<evidence type="ECO:0000313" key="1">
    <source>
        <dbReference type="EMBL" id="ADG13189.1"/>
    </source>
</evidence>
<gene>
    <name evidence="1" type="ordered locus">Metin_0519</name>
</gene>
<organism evidence="1 2">
    <name type="scientific">Methanocaldococcus infernus (strain DSM 11812 / JCM 15783 / ME)</name>
    <dbReference type="NCBI Taxonomy" id="573063"/>
    <lineage>
        <taxon>Archaea</taxon>
        <taxon>Methanobacteriati</taxon>
        <taxon>Methanobacteriota</taxon>
        <taxon>Methanomada group</taxon>
        <taxon>Methanococci</taxon>
        <taxon>Methanococcales</taxon>
        <taxon>Methanocaldococcaceae</taxon>
        <taxon>Methanocaldococcus</taxon>
    </lineage>
</organism>
<dbReference type="GO" id="GO:0005524">
    <property type="term" value="F:ATP binding"/>
    <property type="evidence" value="ECO:0007669"/>
    <property type="project" value="InterPro"/>
</dbReference>
<evidence type="ECO:0000313" key="2">
    <source>
        <dbReference type="Proteomes" id="UP000002061"/>
    </source>
</evidence>
<dbReference type="RefSeq" id="WP_013099935.1">
    <property type="nucleotide sequence ID" value="NC_014122.1"/>
</dbReference>
<dbReference type="PANTHER" id="PTHR42280">
    <property type="entry name" value="CITG FAMILY PROTEIN"/>
    <property type="match status" value="1"/>
</dbReference>
<dbReference type="GO" id="GO:0046917">
    <property type="term" value="F:triphosphoribosyl-dephospho-CoA synthase activity"/>
    <property type="evidence" value="ECO:0007669"/>
    <property type="project" value="InterPro"/>
</dbReference>
<dbReference type="Pfam" id="PF01874">
    <property type="entry name" value="CitG"/>
    <property type="match status" value="1"/>
</dbReference>
<dbReference type="EMBL" id="CP002009">
    <property type="protein sequence ID" value="ADG13189.1"/>
    <property type="molecule type" value="Genomic_DNA"/>
</dbReference>
<sequence length="292" mass="33322">MNPFDIMRASQIACCLEVSAFKPGNVHRYKDFDDVKYHHFIASGIAFGEAVYELCINKSNIGYYIKKAVSLSRKWSPSNTNLGIILLHLPIALAISKVGTFDEKLLREELLRIAKNSTYKDTIYLYEAIKLANPNLTKPKEGPDVMDEESIKEIEEKKINLYDIFLFSADHDLIGGEWVNSFPISFEGCKLLEHYYEKERDINLAITKTFLSILSKYPDSLIIKKKGYDVAKKVSELAKKVLKDFSIEKLKEFDNYLRLEGNKLNPGTTADLTASSIMLFLIKRINESNTIL</sequence>
<dbReference type="STRING" id="573063.Metin_0519"/>
<dbReference type="OrthoDB" id="85890at2157"/>
<protein>
    <submittedName>
        <fullName evidence="1">Triphosphoribosyl-dephospho-CoA protein</fullName>
    </submittedName>
</protein>
<dbReference type="AlphaFoldDB" id="D5VRI6"/>
<dbReference type="Gene3D" id="1.10.4200.10">
    <property type="entry name" value="Triphosphoribosyl-dephospho-CoA protein"/>
    <property type="match status" value="1"/>
</dbReference>
<dbReference type="InterPro" id="IPR002736">
    <property type="entry name" value="CitG"/>
</dbReference>
<dbReference type="PANTHER" id="PTHR42280:SF1">
    <property type="entry name" value="CITG FAMILY PROTEIN"/>
    <property type="match status" value="1"/>
</dbReference>
<dbReference type="eggNOG" id="arCOG04238">
    <property type="taxonomic scope" value="Archaea"/>
</dbReference>
<dbReference type="Proteomes" id="UP000002061">
    <property type="component" value="Chromosome"/>
</dbReference>
<dbReference type="GeneID" id="9131524"/>
<dbReference type="HOGENOM" id="CLU_063627_0_0_2"/>
<keyword evidence="2" id="KW-1185">Reference proteome</keyword>